<dbReference type="EMBL" id="LRGB01000930">
    <property type="protein sequence ID" value="KZS14993.1"/>
    <property type="molecule type" value="Genomic_DNA"/>
</dbReference>
<accession>A0A164Y8P3</accession>
<evidence type="ECO:0000259" key="5">
    <source>
        <dbReference type="PROSITE" id="PS50279"/>
    </source>
</evidence>
<protein>
    <recommendedName>
        <fullName evidence="5">BPTI/Kunitz inhibitor domain-containing protein</fullName>
    </recommendedName>
</protein>
<evidence type="ECO:0000313" key="6">
    <source>
        <dbReference type="EMBL" id="KZS14993.1"/>
    </source>
</evidence>
<feature type="chain" id="PRO_5007854530" description="BPTI/Kunitz inhibitor domain-containing protein" evidence="4">
    <location>
        <begin position="25"/>
        <end position="344"/>
    </location>
</feature>
<dbReference type="Proteomes" id="UP000076858">
    <property type="component" value="Unassembled WGS sequence"/>
</dbReference>
<comment type="caution">
    <text evidence="6">The sequence shown here is derived from an EMBL/GenBank/DDBJ whole genome shotgun (WGS) entry which is preliminary data.</text>
</comment>
<dbReference type="STRING" id="35525.A0A164Y8P3"/>
<organism evidence="6 7">
    <name type="scientific">Daphnia magna</name>
    <dbReference type="NCBI Taxonomy" id="35525"/>
    <lineage>
        <taxon>Eukaryota</taxon>
        <taxon>Metazoa</taxon>
        <taxon>Ecdysozoa</taxon>
        <taxon>Arthropoda</taxon>
        <taxon>Crustacea</taxon>
        <taxon>Branchiopoda</taxon>
        <taxon>Diplostraca</taxon>
        <taxon>Cladocera</taxon>
        <taxon>Anomopoda</taxon>
        <taxon>Daphniidae</taxon>
        <taxon>Daphnia</taxon>
    </lineage>
</organism>
<evidence type="ECO:0000313" key="7">
    <source>
        <dbReference type="Proteomes" id="UP000076858"/>
    </source>
</evidence>
<name>A0A164Y8P3_9CRUS</name>
<keyword evidence="7" id="KW-1185">Reference proteome</keyword>
<evidence type="ECO:0000256" key="1">
    <source>
        <dbReference type="ARBA" id="ARBA00022690"/>
    </source>
</evidence>
<dbReference type="InterPro" id="IPR036880">
    <property type="entry name" value="Kunitz_BPTI_sf"/>
</dbReference>
<dbReference type="SMART" id="SM00131">
    <property type="entry name" value="KU"/>
    <property type="match status" value="1"/>
</dbReference>
<evidence type="ECO:0000256" key="4">
    <source>
        <dbReference type="SAM" id="SignalP"/>
    </source>
</evidence>
<dbReference type="SUPFAM" id="SSF57362">
    <property type="entry name" value="BPTI-like"/>
    <property type="match status" value="1"/>
</dbReference>
<gene>
    <name evidence="6" type="ORF">APZ42_019533</name>
</gene>
<sequence>MEFTMRSTALGLLLLLVTPSLCQSKVPYEQWYVNKTMYPVSRFRDPPEARGRMNPVGYRNYIAGEEEIWNGKCNVTHEAPGCIKSETAWYYNIETEQCAISPHGSCSGTKNNFKTKEQCDQECTAFSQGKAQAVPISVPDPIVQTVPVTQPAPITQSVPDSQPALQPVPVIEPVPVPQPVPVIEPVPVLQPVHVPQPVVQTDPVVQTVSVPEPVPVVQPILLVATTAPEKQHIEIQSILSSGVDDVTPEKITSNTVIQVTTEKNIPILASEPALYVAPGILEIQAGQKQLQNLQNDQLTCGHQLHKLAGVYLQQHAGVPRPVSMHDNATRSAEKTIGHYIDQVL</sequence>
<dbReference type="AlphaFoldDB" id="A0A164Y8P3"/>
<dbReference type="PANTHER" id="PTHR10083">
    <property type="entry name" value="KUNITZ-TYPE PROTEASE INHIBITOR-RELATED"/>
    <property type="match status" value="1"/>
</dbReference>
<feature type="signal peptide" evidence="4">
    <location>
        <begin position="1"/>
        <end position="24"/>
    </location>
</feature>
<dbReference type="InterPro" id="IPR050098">
    <property type="entry name" value="TFPI/VKTCI-like"/>
</dbReference>
<feature type="domain" description="BPTI/Kunitz inhibitor" evidence="5">
    <location>
        <begin position="73"/>
        <end position="123"/>
    </location>
</feature>
<reference evidence="6 7" key="1">
    <citation type="submission" date="2016-03" db="EMBL/GenBank/DDBJ databases">
        <title>EvidentialGene: Evidence-directed Construction of Genes on Genomes.</title>
        <authorList>
            <person name="Gilbert D.G."/>
            <person name="Choi J.-H."/>
            <person name="Mockaitis K."/>
            <person name="Colbourne J."/>
            <person name="Pfrender M."/>
        </authorList>
    </citation>
    <scope>NUCLEOTIDE SEQUENCE [LARGE SCALE GENOMIC DNA]</scope>
    <source>
        <strain evidence="6 7">Xinb3</strain>
        <tissue evidence="6">Complete organism</tissue>
    </source>
</reference>
<keyword evidence="1" id="KW-0646">Protease inhibitor</keyword>
<dbReference type="PANTHER" id="PTHR10083:SF374">
    <property type="entry name" value="BPTI_KUNITZ INHIBITOR DOMAIN-CONTAINING PROTEIN"/>
    <property type="match status" value="1"/>
</dbReference>
<proteinExistence type="predicted"/>
<keyword evidence="4" id="KW-0732">Signal</keyword>
<dbReference type="Gene3D" id="4.10.410.10">
    <property type="entry name" value="Pancreatic trypsin inhibitor Kunitz domain"/>
    <property type="match status" value="1"/>
</dbReference>
<dbReference type="InterPro" id="IPR002223">
    <property type="entry name" value="Kunitz_BPTI"/>
</dbReference>
<dbReference type="PROSITE" id="PS50279">
    <property type="entry name" value="BPTI_KUNITZ_2"/>
    <property type="match status" value="1"/>
</dbReference>
<evidence type="ECO:0000256" key="3">
    <source>
        <dbReference type="ARBA" id="ARBA00023157"/>
    </source>
</evidence>
<keyword evidence="2" id="KW-0722">Serine protease inhibitor</keyword>
<dbReference type="OrthoDB" id="6371761at2759"/>
<keyword evidence="3" id="KW-1015">Disulfide bond</keyword>
<dbReference type="GO" id="GO:0004867">
    <property type="term" value="F:serine-type endopeptidase inhibitor activity"/>
    <property type="evidence" value="ECO:0007669"/>
    <property type="project" value="UniProtKB-KW"/>
</dbReference>
<dbReference type="GO" id="GO:0005615">
    <property type="term" value="C:extracellular space"/>
    <property type="evidence" value="ECO:0007669"/>
    <property type="project" value="TreeGrafter"/>
</dbReference>
<dbReference type="Pfam" id="PF00014">
    <property type="entry name" value="Kunitz_BPTI"/>
    <property type="match status" value="1"/>
</dbReference>
<evidence type="ECO:0000256" key="2">
    <source>
        <dbReference type="ARBA" id="ARBA00022900"/>
    </source>
</evidence>